<evidence type="ECO:0000256" key="1">
    <source>
        <dbReference type="SAM" id="SignalP"/>
    </source>
</evidence>
<keyword evidence="1" id="KW-0732">Signal</keyword>
<sequence length="552" mass="62539">MKRIIPLIILLFSFQQLASAQFKILAESPAFEEPEEGFGRLLLLKNGNTVLIQIHREQKDGIEMRIYNKEHVETLKKHIKARPGGDYATESVNGIFEINGDVAILITAIIEKKPTLFRIVLNAATGDLKTMKKIAETGKHLIDEENPLFNPFLVRKDPLSDYYAVAISHDREEAPTDEQVEVMLYNGRHEEISRADYALSDNKYGLLQLHDLVVYNGETVGLLGYAYSYNDVLKRREGNLVLLKLEKNEHTLKLSMPDLMKGSQIDGGIIRYNPVTGKLILLGCALMDDDTEKETKKKVTPRPEIITEGNTEKKYIAFAAFANPATMSIEKVFDVFPAAASERRKKLFKDKKAFSGMPQNLFLNADGGFSIVYEHLVTYIPVGSNIFLHTVHLGDIAVSTFNREGIMQTSALVPKEQRMYPSWLEPFYHSRRDNTGNPLLHGQQFKSFAYLNTGNKNYILLNDTERNIDELKSGSMITIMAVGACDAFYYPIDGRNTLPDRQYVFGNEKDKRTFKLAAFTISDYDQANNIYVTMQVENGIRGKNTKVIWLQP</sequence>
<name>A0A1G7XW59_CHIFI</name>
<dbReference type="OrthoDB" id="611612at2"/>
<dbReference type="RefSeq" id="WP_143011573.1">
    <property type="nucleotide sequence ID" value="NZ_FNBN01000007.1"/>
</dbReference>
<dbReference type="STRING" id="104663.SAMN04488121_10791"/>
<dbReference type="AlphaFoldDB" id="A0A1G7XW59"/>
<organism evidence="2 3">
    <name type="scientific">Chitinophaga filiformis</name>
    <name type="common">Myxococcus filiformis</name>
    <name type="synonym">Flexibacter filiformis</name>
    <dbReference type="NCBI Taxonomy" id="104663"/>
    <lineage>
        <taxon>Bacteria</taxon>
        <taxon>Pseudomonadati</taxon>
        <taxon>Bacteroidota</taxon>
        <taxon>Chitinophagia</taxon>
        <taxon>Chitinophagales</taxon>
        <taxon>Chitinophagaceae</taxon>
        <taxon>Chitinophaga</taxon>
    </lineage>
</organism>
<evidence type="ECO:0000313" key="2">
    <source>
        <dbReference type="EMBL" id="SDG87970.1"/>
    </source>
</evidence>
<proteinExistence type="predicted"/>
<accession>A0A1G7XW59</accession>
<feature type="chain" id="PRO_5011517862" evidence="1">
    <location>
        <begin position="19"/>
        <end position="552"/>
    </location>
</feature>
<feature type="signal peptide" evidence="1">
    <location>
        <begin position="1"/>
        <end position="18"/>
    </location>
</feature>
<evidence type="ECO:0000313" key="3">
    <source>
        <dbReference type="Proteomes" id="UP000199045"/>
    </source>
</evidence>
<gene>
    <name evidence="2" type="ORF">SAMN04488121_10791</name>
</gene>
<reference evidence="2 3" key="1">
    <citation type="submission" date="2016-10" db="EMBL/GenBank/DDBJ databases">
        <authorList>
            <person name="de Groot N.N."/>
        </authorList>
    </citation>
    <scope>NUCLEOTIDE SEQUENCE [LARGE SCALE GENOMIC DNA]</scope>
    <source>
        <strain evidence="2 3">DSM 527</strain>
    </source>
</reference>
<dbReference type="EMBL" id="FNBN01000007">
    <property type="protein sequence ID" value="SDG87970.1"/>
    <property type="molecule type" value="Genomic_DNA"/>
</dbReference>
<dbReference type="Proteomes" id="UP000199045">
    <property type="component" value="Unassembled WGS sequence"/>
</dbReference>
<protein>
    <submittedName>
        <fullName evidence="2">Uncharacterized protein</fullName>
    </submittedName>
</protein>